<comment type="similarity">
    <text evidence="4">Belongs to the NRP synthetase family.</text>
</comment>
<dbReference type="InterPro" id="IPR036736">
    <property type="entry name" value="ACP-like_sf"/>
</dbReference>
<dbReference type="Proteomes" id="UP001285441">
    <property type="component" value="Unassembled WGS sequence"/>
</dbReference>
<evidence type="ECO:0000256" key="5">
    <source>
        <dbReference type="SAM" id="MobiDB-lite"/>
    </source>
</evidence>
<evidence type="ECO:0000256" key="2">
    <source>
        <dbReference type="ARBA" id="ARBA00022553"/>
    </source>
</evidence>
<keyword evidence="1" id="KW-0596">Phosphopantetheine</keyword>
<keyword evidence="8" id="KW-1185">Reference proteome</keyword>
<dbReference type="InterPro" id="IPR013120">
    <property type="entry name" value="FAR_NAD-bd"/>
</dbReference>
<dbReference type="NCBIfam" id="TIGR01746">
    <property type="entry name" value="Thioester-redct"/>
    <property type="match status" value="1"/>
</dbReference>
<keyword evidence="2" id="KW-0597">Phosphoprotein</keyword>
<evidence type="ECO:0000313" key="7">
    <source>
        <dbReference type="EMBL" id="KAK3389381.1"/>
    </source>
</evidence>
<dbReference type="PRINTS" id="PR00081">
    <property type="entry name" value="GDHRDH"/>
</dbReference>
<dbReference type="EMBL" id="JAULSW010000002">
    <property type="protein sequence ID" value="KAK3389381.1"/>
    <property type="molecule type" value="Genomic_DNA"/>
</dbReference>
<comment type="caution">
    <text evidence="7">The sequence shown here is derived from an EMBL/GenBank/DDBJ whole genome shotgun (WGS) entry which is preliminary data.</text>
</comment>
<feature type="region of interest" description="Disordered" evidence="5">
    <location>
        <begin position="516"/>
        <end position="540"/>
    </location>
</feature>
<dbReference type="InterPro" id="IPR010080">
    <property type="entry name" value="Thioester_reductase-like_dom"/>
</dbReference>
<evidence type="ECO:0000313" key="8">
    <source>
        <dbReference type="Proteomes" id="UP001285441"/>
    </source>
</evidence>
<sequence>MPVIDTRKDLAALFIEQVDATPDAVALEDEICTYTYVRLERETATLADRLHRLGVGRDSLVGILLGHSCNYVVACLAALRAGGAFLVLELAHPPNLLARVINDAKPTVIITSFEHEHRISKGVMVPTIVLGQDSPDSEDTRAATPLGDASSPTDLDKLAFVSYSSGTTGQPKGIANPHSAPIRSYDLRFELSDLRPGDRVACNVFFVWEMLRPLIRGATVYAVPNEFSSDPEALVDVLSSRRITETLMTPTLLAIGLARYPNLGSKLADLQTMWLNGEVVTTDLARQAIKALPKTRLLNCYSASETHEIACGDIRDMLALIDDDAVVCPVGPPMDAEHIYILNEEGDRVPQGEIGELYVGGRLLARGYLGLPEATADAFIKDPFDPAEGARMYRTGDLARLLPNGYLEITGRVGAMIKMRGYSVQPPAVEAAILKNLAVKQCVVIGHGEGLDRQIVAYVIREKNDAELGGRTVFDIDGMGFSPEGRDALAPHLALYMIPTLWVELHELPTHPVSGKIDLKSLPPPPTPNDPESNSQNLGESFETPISRETVAELWAVCLKLPVSAVMQGHNFFDLGGHSLSMATLAGSYATVFTLWFPRIERLMENPTLDSHVEILCNIRQLGLSGMITPTTEKRRQVLRLDLLRRDAILPEHIKPARPESTTMLPLNEARAILLTGATGFLGAFLLHEILERTTARVICLVRSSDPNSSNARPEGMARLRKNLLDFGVWHDSVFDRVEILPGNVDEEDFGLRQGDYEELVLRVKTIVHAAAKVNLVYEYASLYSDNVLGTREILRFAAKSGATLHHISTNGVFPPSGEEEDDGWPEDVSLALERVVEQISDGYGQSKWVAEQLVLEAIRRGVPAKIYRPGTISGHSISGASNPSDFLFAFIIECLRLGKFPNTRSWRAEMTPVDFVSKAIVALAMSCNNTPQVVFHIGDSHPLPTAEIFDMMSQLGYPMKQVSWKEWSATWELHARRSEATDPISDIVQLFMLSKAEPTTIVLDGPATEPILLSYGLERPTIDIILLATYARHLYSRGSLLKPPQRTATHLDQILPAPSSSAGALTGRVAVVTGASSGIGAAVALALAREGAHVALAARRTDALESVKRQCLMAGRGGRVLVHPTDVTDKARVGALMASAEAALGPMDILVACAGVMYYTLMENVQTNQWEQMVDVNCKGLLHCLSATVPGMLSRGRGHIVAISSDAGRKVFPGLGVYSASKFFVEATLQSLRVETAGKGLRVTSVQPGNTTTDLLAMSTDAAAVEKYGQPTGAKVLSVGDVADAVLYALKQPDHVAVNEVLIEPRDEPI</sequence>
<accession>A0AAE0NXA4</accession>
<dbReference type="GO" id="GO:0016616">
    <property type="term" value="F:oxidoreductase activity, acting on the CH-OH group of donors, NAD or NADP as acceptor"/>
    <property type="evidence" value="ECO:0007669"/>
    <property type="project" value="UniProtKB-ARBA"/>
</dbReference>
<reference evidence="7" key="2">
    <citation type="submission" date="2023-06" db="EMBL/GenBank/DDBJ databases">
        <authorList>
            <consortium name="Lawrence Berkeley National Laboratory"/>
            <person name="Haridas S."/>
            <person name="Hensen N."/>
            <person name="Bonometti L."/>
            <person name="Westerberg I."/>
            <person name="Brannstrom I.O."/>
            <person name="Guillou S."/>
            <person name="Cros-Aarteil S."/>
            <person name="Calhoun S."/>
            <person name="Kuo A."/>
            <person name="Mondo S."/>
            <person name="Pangilinan J."/>
            <person name="Riley R."/>
            <person name="LaButti K."/>
            <person name="Andreopoulos B."/>
            <person name="Lipzen A."/>
            <person name="Chen C."/>
            <person name="Yanf M."/>
            <person name="Daum C."/>
            <person name="Ng V."/>
            <person name="Clum A."/>
            <person name="Steindorff A."/>
            <person name="Ohm R."/>
            <person name="Martin F."/>
            <person name="Silar P."/>
            <person name="Natvig D."/>
            <person name="Lalanne C."/>
            <person name="Gautier V."/>
            <person name="Ament-velasquez S.L."/>
            <person name="Kruys A."/>
            <person name="Hutchinson M.I."/>
            <person name="Powell A.J."/>
            <person name="Barry K."/>
            <person name="Miller A.N."/>
            <person name="Grigoriev I.V."/>
            <person name="Debuchy R."/>
            <person name="Gladieux P."/>
            <person name="Thoren M.H."/>
            <person name="Johannesson H."/>
        </authorList>
    </citation>
    <scope>NUCLEOTIDE SEQUENCE</scope>
    <source>
        <strain evidence="7">CBS 232.78</strain>
    </source>
</reference>
<dbReference type="InterPro" id="IPR000873">
    <property type="entry name" value="AMP-dep_synth/lig_dom"/>
</dbReference>
<evidence type="ECO:0000256" key="4">
    <source>
        <dbReference type="ARBA" id="ARBA00029454"/>
    </source>
</evidence>
<dbReference type="SUPFAM" id="SSF47336">
    <property type="entry name" value="ACP-like"/>
    <property type="match status" value="1"/>
</dbReference>
<dbReference type="Gene3D" id="1.10.1200.10">
    <property type="entry name" value="ACP-like"/>
    <property type="match status" value="1"/>
</dbReference>
<protein>
    <submittedName>
        <fullName evidence="7">NRPS-like enzyme</fullName>
    </submittedName>
</protein>
<dbReference type="InterPro" id="IPR020845">
    <property type="entry name" value="AMP-binding_CS"/>
</dbReference>
<dbReference type="PROSITE" id="PS00455">
    <property type="entry name" value="AMP_BINDING"/>
    <property type="match status" value="1"/>
</dbReference>
<dbReference type="Pfam" id="PF00106">
    <property type="entry name" value="adh_short"/>
    <property type="match status" value="1"/>
</dbReference>
<dbReference type="Gene3D" id="3.40.50.12780">
    <property type="entry name" value="N-terminal domain of ligase-like"/>
    <property type="match status" value="1"/>
</dbReference>
<gene>
    <name evidence="7" type="ORF">B0H63DRAFT_537269</name>
</gene>
<name>A0AAE0NXA4_9PEZI</name>
<dbReference type="Pfam" id="PF07993">
    <property type="entry name" value="NAD_binding_4"/>
    <property type="match status" value="1"/>
</dbReference>
<dbReference type="CDD" id="cd05235">
    <property type="entry name" value="SDR_e1"/>
    <property type="match status" value="1"/>
</dbReference>
<evidence type="ECO:0000256" key="1">
    <source>
        <dbReference type="ARBA" id="ARBA00022450"/>
    </source>
</evidence>
<dbReference type="CDD" id="cd05930">
    <property type="entry name" value="A_NRPS"/>
    <property type="match status" value="1"/>
</dbReference>
<dbReference type="PANTHER" id="PTHR44845:SF6">
    <property type="entry name" value="BETA-ALANINE-ACTIVATING ENZYME"/>
    <property type="match status" value="1"/>
</dbReference>
<evidence type="ECO:0000259" key="6">
    <source>
        <dbReference type="SMART" id="SM00822"/>
    </source>
</evidence>
<evidence type="ECO:0000256" key="3">
    <source>
        <dbReference type="ARBA" id="ARBA00023002"/>
    </source>
</evidence>
<keyword evidence="3" id="KW-0560">Oxidoreductase</keyword>
<dbReference type="InterPro" id="IPR036291">
    <property type="entry name" value="NAD(P)-bd_dom_sf"/>
</dbReference>
<organism evidence="7 8">
    <name type="scientific">Podospora didyma</name>
    <dbReference type="NCBI Taxonomy" id="330526"/>
    <lineage>
        <taxon>Eukaryota</taxon>
        <taxon>Fungi</taxon>
        <taxon>Dikarya</taxon>
        <taxon>Ascomycota</taxon>
        <taxon>Pezizomycotina</taxon>
        <taxon>Sordariomycetes</taxon>
        <taxon>Sordariomycetidae</taxon>
        <taxon>Sordariales</taxon>
        <taxon>Podosporaceae</taxon>
        <taxon>Podospora</taxon>
    </lineage>
</organism>
<dbReference type="PANTHER" id="PTHR44845">
    <property type="entry name" value="CARRIER DOMAIN-CONTAINING PROTEIN"/>
    <property type="match status" value="1"/>
</dbReference>
<proteinExistence type="inferred from homology"/>
<dbReference type="InterPro" id="IPR002347">
    <property type="entry name" value="SDR_fam"/>
</dbReference>
<dbReference type="SUPFAM" id="SSF51735">
    <property type="entry name" value="NAD(P)-binding Rossmann-fold domains"/>
    <property type="match status" value="2"/>
</dbReference>
<feature type="domain" description="Ketoreductase" evidence="6">
    <location>
        <begin position="1069"/>
        <end position="1251"/>
    </location>
</feature>
<dbReference type="Gene3D" id="3.40.50.720">
    <property type="entry name" value="NAD(P)-binding Rossmann-like Domain"/>
    <property type="match status" value="2"/>
</dbReference>
<dbReference type="Pfam" id="PF00501">
    <property type="entry name" value="AMP-binding"/>
    <property type="match status" value="1"/>
</dbReference>
<dbReference type="SUPFAM" id="SSF56801">
    <property type="entry name" value="Acetyl-CoA synthetase-like"/>
    <property type="match status" value="1"/>
</dbReference>
<dbReference type="FunFam" id="3.40.50.720:FF:000047">
    <property type="entry name" value="NADP-dependent L-serine/L-allo-threonine dehydrogenase"/>
    <property type="match status" value="1"/>
</dbReference>
<dbReference type="InterPro" id="IPR057326">
    <property type="entry name" value="KR_dom"/>
</dbReference>
<dbReference type="InterPro" id="IPR042099">
    <property type="entry name" value="ANL_N_sf"/>
</dbReference>
<reference evidence="7" key="1">
    <citation type="journal article" date="2023" name="Mol. Phylogenet. Evol.">
        <title>Genome-scale phylogeny and comparative genomics of the fungal order Sordariales.</title>
        <authorList>
            <person name="Hensen N."/>
            <person name="Bonometti L."/>
            <person name="Westerberg I."/>
            <person name="Brannstrom I.O."/>
            <person name="Guillou S."/>
            <person name="Cros-Aarteil S."/>
            <person name="Calhoun S."/>
            <person name="Haridas S."/>
            <person name="Kuo A."/>
            <person name="Mondo S."/>
            <person name="Pangilinan J."/>
            <person name="Riley R."/>
            <person name="LaButti K."/>
            <person name="Andreopoulos B."/>
            <person name="Lipzen A."/>
            <person name="Chen C."/>
            <person name="Yan M."/>
            <person name="Daum C."/>
            <person name="Ng V."/>
            <person name="Clum A."/>
            <person name="Steindorff A."/>
            <person name="Ohm R.A."/>
            <person name="Martin F."/>
            <person name="Silar P."/>
            <person name="Natvig D.O."/>
            <person name="Lalanne C."/>
            <person name="Gautier V."/>
            <person name="Ament-Velasquez S.L."/>
            <person name="Kruys A."/>
            <person name="Hutchinson M.I."/>
            <person name="Powell A.J."/>
            <person name="Barry K."/>
            <person name="Miller A.N."/>
            <person name="Grigoriev I.V."/>
            <person name="Debuchy R."/>
            <person name="Gladieux P."/>
            <person name="Hiltunen Thoren M."/>
            <person name="Johannesson H."/>
        </authorList>
    </citation>
    <scope>NUCLEOTIDE SEQUENCE</scope>
    <source>
        <strain evidence="7">CBS 232.78</strain>
    </source>
</reference>
<dbReference type="Gene3D" id="3.30.300.30">
    <property type="match status" value="1"/>
</dbReference>
<dbReference type="InterPro" id="IPR045851">
    <property type="entry name" value="AMP-bd_C_sf"/>
</dbReference>
<dbReference type="SMART" id="SM00822">
    <property type="entry name" value="PKS_KR"/>
    <property type="match status" value="1"/>
</dbReference>